<evidence type="ECO:0000256" key="2">
    <source>
        <dbReference type="SAM" id="SignalP"/>
    </source>
</evidence>
<dbReference type="InterPro" id="IPR021109">
    <property type="entry name" value="Peptidase_aspartic_dom_sf"/>
</dbReference>
<comment type="similarity">
    <text evidence="1">Belongs to the peptidase A1 family.</text>
</comment>
<evidence type="ECO:0000313" key="5">
    <source>
        <dbReference type="Proteomes" id="UP000294003"/>
    </source>
</evidence>
<reference evidence="4 5" key="1">
    <citation type="submission" date="2018-06" db="EMBL/GenBank/DDBJ databases">
        <title>Complete Genomes of Monosporascus.</title>
        <authorList>
            <person name="Robinson A.J."/>
            <person name="Natvig D.O."/>
        </authorList>
    </citation>
    <scope>NUCLEOTIDE SEQUENCE [LARGE SCALE GENOMIC DNA]</scope>
    <source>
        <strain evidence="4 5">CBS 609.92</strain>
    </source>
</reference>
<feature type="domain" description="Peptidase A1" evidence="3">
    <location>
        <begin position="49"/>
        <end position="262"/>
    </location>
</feature>
<evidence type="ECO:0000313" key="4">
    <source>
        <dbReference type="EMBL" id="RYO91870.1"/>
    </source>
</evidence>
<keyword evidence="2" id="KW-0732">Signal</keyword>
<dbReference type="PANTHER" id="PTHR47966">
    <property type="entry name" value="BETA-SITE APP-CLEAVING ENZYME, ISOFORM A-RELATED"/>
    <property type="match status" value="1"/>
</dbReference>
<dbReference type="EMBL" id="QJNS01000035">
    <property type="protein sequence ID" value="RYO91870.1"/>
    <property type="molecule type" value="Genomic_DNA"/>
</dbReference>
<evidence type="ECO:0000256" key="1">
    <source>
        <dbReference type="ARBA" id="ARBA00007447"/>
    </source>
</evidence>
<sequence>MFSLRTMAMLFAIRRASVVCASALPSNTPKPISLPLTLIEGDGGQGPVYSANISMGGPPQSVTVQIVSGSSDLWVFSDKNSCHSSTYNSEASSTFQENLPGRFEFGYGSGNNGSSDHIRDDVRIGGVTAKNFRVGLANTTGPADWPLYGIMDMSFSEGEFLVHQGYPEHQYPVLQWYLSLTGVGVTVDSSSTTWFSNSSETGPAFLNSGSPKAFLLASSSISLILPDAASTTIDIAFGGSNEAVIRTPLERMIERYPTRIRL</sequence>
<dbReference type="Gene3D" id="2.40.70.10">
    <property type="entry name" value="Acid Proteases"/>
    <property type="match status" value="1"/>
</dbReference>
<proteinExistence type="inferred from homology"/>
<dbReference type="PANTHER" id="PTHR47966:SF65">
    <property type="entry name" value="ASPARTIC-TYPE ENDOPEPTIDASE"/>
    <property type="match status" value="1"/>
</dbReference>
<gene>
    <name evidence="4" type="ORF">DL762_001950</name>
</gene>
<keyword evidence="5" id="KW-1185">Reference proteome</keyword>
<dbReference type="InterPro" id="IPR033121">
    <property type="entry name" value="PEPTIDASE_A1"/>
</dbReference>
<dbReference type="InterPro" id="IPR001461">
    <property type="entry name" value="Aspartic_peptidase_A1"/>
</dbReference>
<feature type="chain" id="PRO_5047232157" description="Peptidase A1 domain-containing protein" evidence="2">
    <location>
        <begin position="24"/>
        <end position="262"/>
    </location>
</feature>
<feature type="signal peptide" evidence="2">
    <location>
        <begin position="1"/>
        <end position="23"/>
    </location>
</feature>
<evidence type="ECO:0000259" key="3">
    <source>
        <dbReference type="PROSITE" id="PS51767"/>
    </source>
</evidence>
<protein>
    <recommendedName>
        <fullName evidence="3">Peptidase A1 domain-containing protein</fullName>
    </recommendedName>
</protein>
<dbReference type="SUPFAM" id="SSF50630">
    <property type="entry name" value="Acid proteases"/>
    <property type="match status" value="1"/>
</dbReference>
<comment type="caution">
    <text evidence="4">The sequence shown here is derived from an EMBL/GenBank/DDBJ whole genome shotgun (WGS) entry which is preliminary data.</text>
</comment>
<accession>A0ABY0HEX4</accession>
<name>A0ABY0HEX4_9PEZI</name>
<dbReference type="PROSITE" id="PS51767">
    <property type="entry name" value="PEPTIDASE_A1"/>
    <property type="match status" value="1"/>
</dbReference>
<organism evidence="4 5">
    <name type="scientific">Monosporascus cannonballus</name>
    <dbReference type="NCBI Taxonomy" id="155416"/>
    <lineage>
        <taxon>Eukaryota</taxon>
        <taxon>Fungi</taxon>
        <taxon>Dikarya</taxon>
        <taxon>Ascomycota</taxon>
        <taxon>Pezizomycotina</taxon>
        <taxon>Sordariomycetes</taxon>
        <taxon>Xylariomycetidae</taxon>
        <taxon>Xylariales</taxon>
        <taxon>Xylariales incertae sedis</taxon>
        <taxon>Monosporascus</taxon>
    </lineage>
</organism>
<dbReference type="Pfam" id="PF00026">
    <property type="entry name" value="Asp"/>
    <property type="match status" value="1"/>
</dbReference>
<dbReference type="Proteomes" id="UP000294003">
    <property type="component" value="Unassembled WGS sequence"/>
</dbReference>